<organism evidence="8 9">
    <name type="scientific">Bathycoccus prasinos</name>
    <dbReference type="NCBI Taxonomy" id="41875"/>
    <lineage>
        <taxon>Eukaryota</taxon>
        <taxon>Viridiplantae</taxon>
        <taxon>Chlorophyta</taxon>
        <taxon>Mamiellophyceae</taxon>
        <taxon>Mamiellales</taxon>
        <taxon>Bathycoccaceae</taxon>
        <taxon>Bathycoccus</taxon>
    </lineage>
</organism>
<keyword evidence="1 7" id="KW-0853">WD repeat</keyword>
<protein>
    <recommendedName>
        <fullName evidence="6">Serine-threonine kinase receptor-associated protein</fullName>
    </recommendedName>
</protein>
<dbReference type="AlphaFoldDB" id="K8EK04"/>
<dbReference type="GeneID" id="19012771"/>
<dbReference type="InterPro" id="IPR001680">
    <property type="entry name" value="WD40_rpt"/>
</dbReference>
<evidence type="ECO:0000256" key="7">
    <source>
        <dbReference type="PROSITE-ProRule" id="PRU00221"/>
    </source>
</evidence>
<evidence type="ECO:0000256" key="4">
    <source>
        <dbReference type="ARBA" id="ARBA00023187"/>
    </source>
</evidence>
<comment type="similarity">
    <text evidence="5">Belongs to the WD repeat STRAP family.</text>
</comment>
<dbReference type="GO" id="GO:0003723">
    <property type="term" value="F:RNA binding"/>
    <property type="evidence" value="ECO:0007669"/>
    <property type="project" value="TreeGrafter"/>
</dbReference>
<evidence type="ECO:0000256" key="3">
    <source>
        <dbReference type="ARBA" id="ARBA00022737"/>
    </source>
</evidence>
<evidence type="ECO:0000256" key="2">
    <source>
        <dbReference type="ARBA" id="ARBA00022664"/>
    </source>
</evidence>
<dbReference type="GO" id="GO:0032797">
    <property type="term" value="C:SMN complex"/>
    <property type="evidence" value="ECO:0007669"/>
    <property type="project" value="TreeGrafter"/>
</dbReference>
<dbReference type="PROSITE" id="PS50294">
    <property type="entry name" value="WD_REPEATS_REGION"/>
    <property type="match status" value="1"/>
</dbReference>
<dbReference type="OrthoDB" id="200206at2759"/>
<dbReference type="Proteomes" id="UP000198341">
    <property type="component" value="Chromosome 11"/>
</dbReference>
<keyword evidence="4" id="KW-0508">mRNA splicing</keyword>
<dbReference type="KEGG" id="bpg:Bathy11g00910"/>
<evidence type="ECO:0000313" key="9">
    <source>
        <dbReference type="Proteomes" id="UP000198341"/>
    </source>
</evidence>
<dbReference type="PANTHER" id="PTHR19877:SF13">
    <property type="entry name" value="SERINE-THREONINE KINASE RECEPTOR-ASSOCIATED PROTEIN"/>
    <property type="match status" value="1"/>
</dbReference>
<dbReference type="GO" id="GO:0000387">
    <property type="term" value="P:spliceosomal snRNP assembly"/>
    <property type="evidence" value="ECO:0007669"/>
    <property type="project" value="TreeGrafter"/>
</dbReference>
<accession>K8EK04</accession>
<dbReference type="STRING" id="41875.K8EK04"/>
<dbReference type="PROSITE" id="PS50082">
    <property type="entry name" value="WD_REPEATS_2"/>
    <property type="match status" value="2"/>
</dbReference>
<dbReference type="Gene3D" id="2.130.10.10">
    <property type="entry name" value="YVTN repeat-like/Quinoprotein amine dehydrogenase"/>
    <property type="match status" value="1"/>
</dbReference>
<keyword evidence="3" id="KW-0677">Repeat</keyword>
<dbReference type="RefSeq" id="XP_007510202.1">
    <property type="nucleotide sequence ID" value="XM_007510140.1"/>
</dbReference>
<evidence type="ECO:0000256" key="1">
    <source>
        <dbReference type="ARBA" id="ARBA00022574"/>
    </source>
</evidence>
<dbReference type="Pfam" id="PF00400">
    <property type="entry name" value="WD40"/>
    <property type="match status" value="5"/>
</dbReference>
<dbReference type="EMBL" id="FO082268">
    <property type="protein sequence ID" value="CCO18547.1"/>
    <property type="molecule type" value="Genomic_DNA"/>
</dbReference>
<evidence type="ECO:0000256" key="6">
    <source>
        <dbReference type="ARBA" id="ARBA00040390"/>
    </source>
</evidence>
<sequence>MASSSQTQTQQVPLVCHGHSRPIVSLEYSKETPDGTFLVSSSKDGKPMLRDAQSGDWIGTFEGHRGACWDATLNAPATHCATASADFSAKLFNAITGDCLHTFAHKHIVKTVCFSTCGTKLITGGSEKVVRIFDLRKLELDSKNKDKDNITSVTQPMSELTGAPSQIKTARYICNDELILSSCSDNPDLRVWDARTGIIATTLKTENAVTSIEISEDGKYITTADGKNVTLWDVGSFRPMETWKMKYNMESASVCMKEGKFVCGGEDMWVHVHDCASGEEIGEPGKGHHGPVHCVRFAPDGKSYSSGSEDGTIRIWQTPAKKG</sequence>
<keyword evidence="2" id="KW-0507">mRNA processing</keyword>
<dbReference type="InterPro" id="IPR036322">
    <property type="entry name" value="WD40_repeat_dom_sf"/>
</dbReference>
<proteinExistence type="inferred from homology"/>
<dbReference type="InterPro" id="IPR015943">
    <property type="entry name" value="WD40/YVTN_repeat-like_dom_sf"/>
</dbReference>
<evidence type="ECO:0000313" key="8">
    <source>
        <dbReference type="EMBL" id="CCO18547.1"/>
    </source>
</evidence>
<feature type="repeat" description="WD" evidence="7">
    <location>
        <begin position="102"/>
        <end position="143"/>
    </location>
</feature>
<evidence type="ECO:0000256" key="5">
    <source>
        <dbReference type="ARBA" id="ARBA00038394"/>
    </source>
</evidence>
<dbReference type="eggNOG" id="KOG0278">
    <property type="taxonomic scope" value="Eukaryota"/>
</dbReference>
<reference evidence="8 9" key="1">
    <citation type="submission" date="2011-10" db="EMBL/GenBank/DDBJ databases">
        <authorList>
            <person name="Genoscope - CEA"/>
        </authorList>
    </citation>
    <scope>NUCLEOTIDE SEQUENCE [LARGE SCALE GENOMIC DNA]</scope>
    <source>
        <strain evidence="8 9">RCC 1105</strain>
    </source>
</reference>
<dbReference type="SMART" id="SM00320">
    <property type="entry name" value="WD40"/>
    <property type="match status" value="7"/>
</dbReference>
<gene>
    <name evidence="8" type="ordered locus">Bathy11g00910</name>
</gene>
<name>K8EK04_9CHLO</name>
<dbReference type="PANTHER" id="PTHR19877">
    <property type="entry name" value="EUKARYOTIC TRANSLATION INITIATION FACTOR 3 SUBUNIT I"/>
    <property type="match status" value="1"/>
</dbReference>
<feature type="repeat" description="WD" evidence="7">
    <location>
        <begin position="285"/>
        <end position="323"/>
    </location>
</feature>
<keyword evidence="9" id="KW-1185">Reference proteome</keyword>
<dbReference type="SUPFAM" id="SSF50978">
    <property type="entry name" value="WD40 repeat-like"/>
    <property type="match status" value="1"/>
</dbReference>